<evidence type="ECO:0000256" key="4">
    <source>
        <dbReference type="ARBA" id="ARBA00023125"/>
    </source>
</evidence>
<dbReference type="GO" id="GO:0006352">
    <property type="term" value="P:DNA-templated transcription initiation"/>
    <property type="evidence" value="ECO:0007669"/>
    <property type="project" value="InterPro"/>
</dbReference>
<sequence>MLLRLTLGSALVVLTMGATHWQIAVAAVALTMGLVLLDHWHARHTAGPEARGSPDGAAAPGPPVRLAPKASESGGHPCPPIHDSTSGDELVQSRPRPQRTMQELQEIEALIEKEYTDLWRFARIIVDDQSMASDLVHVTFIEVYYAWERISGYPPAGLGSWLRTVLKHKAVDMYRQRKREVVSDEVPTSARPSDTVEYIVELRLAVAACEQEISRMPPVRKTVAYLVLLKRWTTAAVAAELEITESTVRGHLFQARKQLKDAIGPRPWLNDDDEGEEGNKSA</sequence>
<dbReference type="Proteomes" id="UP000660339">
    <property type="component" value="Unassembled WGS sequence"/>
</dbReference>
<evidence type="ECO:0000259" key="8">
    <source>
        <dbReference type="Pfam" id="PF08281"/>
    </source>
</evidence>
<comment type="similarity">
    <text evidence="1">Belongs to the sigma-70 factor family. ECF subfamily.</text>
</comment>
<dbReference type="SUPFAM" id="SSF88946">
    <property type="entry name" value="Sigma2 domain of RNA polymerase sigma factors"/>
    <property type="match status" value="1"/>
</dbReference>
<reference evidence="9" key="1">
    <citation type="submission" date="2021-01" db="EMBL/GenBank/DDBJ databases">
        <title>Whole genome shotgun sequence of Catellatospora methionotrophica NBRC 14553.</title>
        <authorList>
            <person name="Komaki H."/>
            <person name="Tamura T."/>
        </authorList>
    </citation>
    <scope>NUCLEOTIDE SEQUENCE</scope>
    <source>
        <strain evidence="9">NBRC 14553</strain>
    </source>
</reference>
<accession>A0A8J3PER1</accession>
<dbReference type="InterPro" id="IPR013325">
    <property type="entry name" value="RNA_pol_sigma_r2"/>
</dbReference>
<evidence type="ECO:0000256" key="2">
    <source>
        <dbReference type="ARBA" id="ARBA00023015"/>
    </source>
</evidence>
<dbReference type="Gene3D" id="1.10.10.10">
    <property type="entry name" value="Winged helix-like DNA-binding domain superfamily/Winged helix DNA-binding domain"/>
    <property type="match status" value="1"/>
</dbReference>
<proteinExistence type="inferred from homology"/>
<dbReference type="EMBL" id="BONJ01000012">
    <property type="protein sequence ID" value="GIG14432.1"/>
    <property type="molecule type" value="Genomic_DNA"/>
</dbReference>
<dbReference type="InterPro" id="IPR036388">
    <property type="entry name" value="WH-like_DNA-bd_sf"/>
</dbReference>
<dbReference type="InterPro" id="IPR014284">
    <property type="entry name" value="RNA_pol_sigma-70_dom"/>
</dbReference>
<dbReference type="InterPro" id="IPR039425">
    <property type="entry name" value="RNA_pol_sigma-70-like"/>
</dbReference>
<evidence type="ECO:0000256" key="6">
    <source>
        <dbReference type="SAM" id="MobiDB-lite"/>
    </source>
</evidence>
<feature type="region of interest" description="Disordered" evidence="6">
    <location>
        <begin position="45"/>
        <end position="99"/>
    </location>
</feature>
<comment type="caution">
    <text evidence="9">The sequence shown here is derived from an EMBL/GenBank/DDBJ whole genome shotgun (WGS) entry which is preliminary data.</text>
</comment>
<keyword evidence="10" id="KW-1185">Reference proteome</keyword>
<dbReference type="GO" id="GO:0016987">
    <property type="term" value="F:sigma factor activity"/>
    <property type="evidence" value="ECO:0007669"/>
    <property type="project" value="UniProtKB-KW"/>
</dbReference>
<dbReference type="Pfam" id="PF04542">
    <property type="entry name" value="Sigma70_r2"/>
    <property type="match status" value="1"/>
</dbReference>
<evidence type="ECO:0000313" key="9">
    <source>
        <dbReference type="EMBL" id="GIG14432.1"/>
    </source>
</evidence>
<dbReference type="Pfam" id="PF08281">
    <property type="entry name" value="Sigma70_r4_2"/>
    <property type="match status" value="1"/>
</dbReference>
<evidence type="ECO:0000259" key="7">
    <source>
        <dbReference type="Pfam" id="PF04542"/>
    </source>
</evidence>
<feature type="compositionally biased region" description="Low complexity" evidence="6">
    <location>
        <begin position="50"/>
        <end position="59"/>
    </location>
</feature>
<dbReference type="RefSeq" id="WP_166377702.1">
    <property type="nucleotide sequence ID" value="NZ_BAAATT010000007.1"/>
</dbReference>
<feature type="domain" description="RNA polymerase sigma factor 70 region 4 type 2" evidence="8">
    <location>
        <begin position="211"/>
        <end position="259"/>
    </location>
</feature>
<evidence type="ECO:0000256" key="1">
    <source>
        <dbReference type="ARBA" id="ARBA00010641"/>
    </source>
</evidence>
<dbReference type="AlphaFoldDB" id="A0A8J3PER1"/>
<dbReference type="GO" id="GO:0003677">
    <property type="term" value="F:DNA binding"/>
    <property type="evidence" value="ECO:0007669"/>
    <property type="project" value="UniProtKB-KW"/>
</dbReference>
<evidence type="ECO:0000256" key="5">
    <source>
        <dbReference type="ARBA" id="ARBA00023163"/>
    </source>
</evidence>
<dbReference type="SUPFAM" id="SSF88659">
    <property type="entry name" value="Sigma3 and sigma4 domains of RNA polymerase sigma factors"/>
    <property type="match status" value="1"/>
</dbReference>
<keyword evidence="4" id="KW-0238">DNA-binding</keyword>
<dbReference type="PANTHER" id="PTHR43133:SF8">
    <property type="entry name" value="RNA POLYMERASE SIGMA FACTOR HI_1459-RELATED"/>
    <property type="match status" value="1"/>
</dbReference>
<dbReference type="NCBIfam" id="TIGR02937">
    <property type="entry name" value="sigma70-ECF"/>
    <property type="match status" value="1"/>
</dbReference>
<keyword evidence="2" id="KW-0805">Transcription regulation</keyword>
<evidence type="ECO:0000256" key="3">
    <source>
        <dbReference type="ARBA" id="ARBA00023082"/>
    </source>
</evidence>
<feature type="domain" description="RNA polymerase sigma-70 region 2" evidence="7">
    <location>
        <begin position="110"/>
        <end position="179"/>
    </location>
</feature>
<evidence type="ECO:0000313" key="10">
    <source>
        <dbReference type="Proteomes" id="UP000660339"/>
    </source>
</evidence>
<keyword evidence="5" id="KW-0804">Transcription</keyword>
<dbReference type="InterPro" id="IPR013324">
    <property type="entry name" value="RNA_pol_sigma_r3/r4-like"/>
</dbReference>
<dbReference type="InterPro" id="IPR007627">
    <property type="entry name" value="RNA_pol_sigma70_r2"/>
</dbReference>
<dbReference type="InterPro" id="IPR013249">
    <property type="entry name" value="RNA_pol_sigma70_r4_t2"/>
</dbReference>
<name>A0A8J3PER1_9ACTN</name>
<dbReference type="PANTHER" id="PTHR43133">
    <property type="entry name" value="RNA POLYMERASE ECF-TYPE SIGMA FACTO"/>
    <property type="match status" value="1"/>
</dbReference>
<organism evidence="9 10">
    <name type="scientific">Catellatospora methionotrophica</name>
    <dbReference type="NCBI Taxonomy" id="121620"/>
    <lineage>
        <taxon>Bacteria</taxon>
        <taxon>Bacillati</taxon>
        <taxon>Actinomycetota</taxon>
        <taxon>Actinomycetes</taxon>
        <taxon>Micromonosporales</taxon>
        <taxon>Micromonosporaceae</taxon>
        <taxon>Catellatospora</taxon>
    </lineage>
</organism>
<gene>
    <name evidence="9" type="ORF">Cme02nite_27640</name>
</gene>
<dbReference type="Gene3D" id="1.10.1740.10">
    <property type="match status" value="1"/>
</dbReference>
<keyword evidence="3" id="KW-0731">Sigma factor</keyword>
<protein>
    <submittedName>
        <fullName evidence="9">Uncharacterized protein</fullName>
    </submittedName>
</protein>